<dbReference type="RefSeq" id="WP_161089483.1">
    <property type="nucleotide sequence ID" value="NZ_WWCV01000011.1"/>
</dbReference>
<dbReference type="AlphaFoldDB" id="A0A845HJL5"/>
<evidence type="ECO:0000259" key="2">
    <source>
        <dbReference type="Pfam" id="PF12902"/>
    </source>
</evidence>
<evidence type="ECO:0000256" key="1">
    <source>
        <dbReference type="SAM" id="MobiDB-lite"/>
    </source>
</evidence>
<evidence type="ECO:0000313" key="3">
    <source>
        <dbReference type="EMBL" id="MYN16806.1"/>
    </source>
</evidence>
<dbReference type="Gene3D" id="1.20.1260.10">
    <property type="match status" value="1"/>
</dbReference>
<organism evidence="3 4">
    <name type="scientific">Duganella vulcania</name>
    <dbReference type="NCBI Taxonomy" id="2692166"/>
    <lineage>
        <taxon>Bacteria</taxon>
        <taxon>Pseudomonadati</taxon>
        <taxon>Pseudomonadota</taxon>
        <taxon>Betaproteobacteria</taxon>
        <taxon>Burkholderiales</taxon>
        <taxon>Oxalobacteraceae</taxon>
        <taxon>Telluria group</taxon>
        <taxon>Duganella</taxon>
    </lineage>
</organism>
<feature type="domain" description="Iminophenyl-pyruvate dimer synthase" evidence="2">
    <location>
        <begin position="38"/>
        <end position="247"/>
    </location>
</feature>
<keyword evidence="4" id="KW-1185">Reference proteome</keyword>
<sequence>MHPTPRAASGIARSRQLLLPPPGPGGAITTVGQLRRHLQTAIELEHSTIPVYLCALFSIKDGRNPFALRTLHDIVIEEMLHMSQAANILNAVGGEPSVNGHGFVPSYPTYLPHSDDAFPVPLQPFSPQALATFLEIELPRTVHTPPSGDHYHTIGQFYAALKDGLIYLAERDKNLFNGDPARQLGPEHYYGSGGQLVAVHCLDDAIKGINEIVGQGEGIDGGIIDAGGPMPGPDVEYAHYFRFKEIACERRYRPQDKANEPPTGAPIEVDWSADASYQMRPNPKLAHYEPGSPLWNKTLDFNRTYMALLDAIHHAFNGEPGAIARTIPMMWDLKYKALELMKIPLNDSETAGPSFEYVSPNLESRS</sequence>
<dbReference type="Proteomes" id="UP000484875">
    <property type="component" value="Unassembled WGS sequence"/>
</dbReference>
<feature type="region of interest" description="Disordered" evidence="1">
    <location>
        <begin position="1"/>
        <end position="25"/>
    </location>
</feature>
<dbReference type="InterPro" id="IPR012347">
    <property type="entry name" value="Ferritin-like"/>
</dbReference>
<comment type="caution">
    <text evidence="3">The sequence shown here is derived from an EMBL/GenBank/DDBJ whole genome shotgun (WGS) entry which is preliminary data.</text>
</comment>
<dbReference type="PANTHER" id="PTHR34400:SF4">
    <property type="entry name" value="MEMBRANE PROTEIN"/>
    <property type="match status" value="1"/>
</dbReference>
<evidence type="ECO:0000313" key="4">
    <source>
        <dbReference type="Proteomes" id="UP000484875"/>
    </source>
</evidence>
<dbReference type="EMBL" id="WWCV01000011">
    <property type="protein sequence ID" value="MYN16806.1"/>
    <property type="molecule type" value="Genomic_DNA"/>
</dbReference>
<dbReference type="Pfam" id="PF12902">
    <property type="entry name" value="Ferritin-like"/>
    <property type="match status" value="1"/>
</dbReference>
<reference evidence="3 4" key="1">
    <citation type="submission" date="2019-12" db="EMBL/GenBank/DDBJ databases">
        <title>Novel species isolated from a subtropical stream in China.</title>
        <authorList>
            <person name="Lu H."/>
        </authorList>
    </citation>
    <scope>NUCLEOTIDE SEQUENCE [LARGE SCALE GENOMIC DNA]</scope>
    <source>
        <strain evidence="3 4">FT107W</strain>
    </source>
</reference>
<dbReference type="PANTHER" id="PTHR34400">
    <property type="match status" value="1"/>
</dbReference>
<protein>
    <recommendedName>
        <fullName evidence="2">Iminophenyl-pyruvate dimer synthase domain-containing protein</fullName>
    </recommendedName>
</protein>
<dbReference type="InterPro" id="IPR026820">
    <property type="entry name" value="VioB/RebD_dom"/>
</dbReference>
<gene>
    <name evidence="3" type="ORF">GTP81_08580</name>
</gene>
<accession>A0A845HJL5</accession>
<dbReference type="InterPro" id="IPR009078">
    <property type="entry name" value="Ferritin-like_SF"/>
</dbReference>
<name>A0A845HJL5_9BURK</name>
<proteinExistence type="predicted"/>
<dbReference type="SUPFAM" id="SSF47240">
    <property type="entry name" value="Ferritin-like"/>
    <property type="match status" value="1"/>
</dbReference>